<dbReference type="GeneID" id="9689611"/>
<evidence type="ECO:0000256" key="6">
    <source>
        <dbReference type="ARBA" id="ARBA00023004"/>
    </source>
</evidence>
<dbReference type="GO" id="GO:0016705">
    <property type="term" value="F:oxidoreductase activity, acting on paired donors, with incorporation or reduction of molecular oxygen"/>
    <property type="evidence" value="ECO:0007669"/>
    <property type="project" value="InterPro"/>
</dbReference>
<evidence type="ECO:0000256" key="5">
    <source>
        <dbReference type="ARBA" id="ARBA00023002"/>
    </source>
</evidence>
<evidence type="ECO:0000256" key="1">
    <source>
        <dbReference type="ARBA" id="ARBA00001961"/>
    </source>
</evidence>
<dbReference type="OrthoDB" id="1736837at2759"/>
<dbReference type="SMART" id="SM00702">
    <property type="entry name" value="P4Hc"/>
    <property type="match status" value="1"/>
</dbReference>
<dbReference type="GO" id="GO:0005506">
    <property type="term" value="F:iron ion binding"/>
    <property type="evidence" value="ECO:0007669"/>
    <property type="project" value="InterPro"/>
</dbReference>
<keyword evidence="3" id="KW-0847">Vitamin C</keyword>
<evidence type="ECO:0000256" key="3">
    <source>
        <dbReference type="ARBA" id="ARBA00022896"/>
    </source>
</evidence>
<keyword evidence="9" id="KW-1185">Reference proteome</keyword>
<dbReference type="Gene3D" id="2.60.120.620">
    <property type="entry name" value="q2cbj1_9rhob like domain"/>
    <property type="match status" value="1"/>
</dbReference>
<dbReference type="Pfam" id="PF25238">
    <property type="entry name" value="OGFOD2-like"/>
    <property type="match status" value="1"/>
</dbReference>
<dbReference type="PANTHER" id="PTHR24014">
    <property type="entry name" value="2-OXOGLUTARATE AND IRON-DEPENDENT OXYGENASE DOMAIN-CONTAINING PROTEIN 2"/>
    <property type="match status" value="1"/>
</dbReference>
<dbReference type="AlphaFoldDB" id="C1N7Y0"/>
<dbReference type="KEGG" id="mpp:MICPUCDRAFT_5984"/>
<feature type="non-terminal residue" evidence="8">
    <location>
        <position position="1"/>
    </location>
</feature>
<reference evidence="8 9" key="1">
    <citation type="journal article" date="2009" name="Science">
        <title>Green evolution and dynamic adaptations revealed by genomes of the marine picoeukaryotes Micromonas.</title>
        <authorList>
            <person name="Worden A.Z."/>
            <person name="Lee J.H."/>
            <person name="Mock T."/>
            <person name="Rouze P."/>
            <person name="Simmons M.P."/>
            <person name="Aerts A.L."/>
            <person name="Allen A.E."/>
            <person name="Cuvelier M.L."/>
            <person name="Derelle E."/>
            <person name="Everett M.V."/>
            <person name="Foulon E."/>
            <person name="Grimwood J."/>
            <person name="Gundlach H."/>
            <person name="Henrissat B."/>
            <person name="Napoli C."/>
            <person name="McDonald S.M."/>
            <person name="Parker M.S."/>
            <person name="Rombauts S."/>
            <person name="Salamov A."/>
            <person name="Von Dassow P."/>
            <person name="Badger J.H."/>
            <person name="Coutinho P.M."/>
            <person name="Demir E."/>
            <person name="Dubchak I."/>
            <person name="Gentemann C."/>
            <person name="Eikrem W."/>
            <person name="Gready J.E."/>
            <person name="John U."/>
            <person name="Lanier W."/>
            <person name="Lindquist E.A."/>
            <person name="Lucas S."/>
            <person name="Mayer K.F."/>
            <person name="Moreau H."/>
            <person name="Not F."/>
            <person name="Otillar R."/>
            <person name="Panaud O."/>
            <person name="Pangilinan J."/>
            <person name="Paulsen I."/>
            <person name="Piegu B."/>
            <person name="Poliakov A."/>
            <person name="Robbens S."/>
            <person name="Schmutz J."/>
            <person name="Toulza E."/>
            <person name="Wyss T."/>
            <person name="Zelensky A."/>
            <person name="Zhou K."/>
            <person name="Armbrust E.V."/>
            <person name="Bhattacharya D."/>
            <person name="Goodenough U.W."/>
            <person name="Van de Peer Y."/>
            <person name="Grigoriev I.V."/>
        </authorList>
    </citation>
    <scope>NUCLEOTIDE SEQUENCE [LARGE SCALE GENOMIC DNA]</scope>
    <source>
        <strain evidence="8 9">CCMP1545</strain>
    </source>
</reference>
<feature type="domain" description="Fe2OG dioxygenase" evidence="7">
    <location>
        <begin position="90"/>
        <end position="191"/>
    </location>
</feature>
<dbReference type="PROSITE" id="PS51471">
    <property type="entry name" value="FE2OG_OXY"/>
    <property type="match status" value="1"/>
</dbReference>
<evidence type="ECO:0000256" key="4">
    <source>
        <dbReference type="ARBA" id="ARBA00022964"/>
    </source>
</evidence>
<feature type="non-terminal residue" evidence="8">
    <location>
        <position position="205"/>
    </location>
</feature>
<dbReference type="PANTHER" id="PTHR24014:SF4">
    <property type="entry name" value="2-OXOGLUTARATE AND IRON-DEPENDENT OXYGENASE DOMAIN-CONTAINING PROTEIN 2"/>
    <property type="match status" value="1"/>
</dbReference>
<gene>
    <name evidence="8" type="ORF">MICPUCDRAFT_5984</name>
</gene>
<sequence>LGTIRESPRGVFTFPALTPTLCRLLREELDHFERSGMPRARPNTMNDDGVLLHELGLCENLLDPLLREYIAPMARALYHPRAVPGCDTLDHHRSFSVSYDATTAAGKDADLAYHFDDAEVTINVCVSPREAFDGGELLFGGVEGEAGSSHARRCPRFHREGVAVMHAGKHCHEAMATTEGRRTNLIAWCRSLARRAETCGMCGRD</sequence>
<dbReference type="GO" id="GO:0031418">
    <property type="term" value="F:L-ascorbic acid binding"/>
    <property type="evidence" value="ECO:0007669"/>
    <property type="project" value="UniProtKB-KW"/>
</dbReference>
<dbReference type="OMA" id="HCHEAMA"/>
<dbReference type="RefSeq" id="XP_003063988.1">
    <property type="nucleotide sequence ID" value="XM_003063942.1"/>
</dbReference>
<dbReference type="Proteomes" id="UP000001876">
    <property type="component" value="Unassembled WGS sequence"/>
</dbReference>
<dbReference type="InterPro" id="IPR006620">
    <property type="entry name" value="Pro_4_hyd_alph"/>
</dbReference>
<dbReference type="eggNOG" id="KOG1971">
    <property type="taxonomic scope" value="Eukaryota"/>
</dbReference>
<organism evidence="9">
    <name type="scientific">Micromonas pusilla (strain CCMP1545)</name>
    <name type="common">Picoplanktonic green alga</name>
    <dbReference type="NCBI Taxonomy" id="564608"/>
    <lineage>
        <taxon>Eukaryota</taxon>
        <taxon>Viridiplantae</taxon>
        <taxon>Chlorophyta</taxon>
        <taxon>Mamiellophyceae</taxon>
        <taxon>Mamiellales</taxon>
        <taxon>Mamiellaceae</taxon>
        <taxon>Micromonas</taxon>
    </lineage>
</organism>
<proteinExistence type="predicted"/>
<evidence type="ECO:0000256" key="2">
    <source>
        <dbReference type="ARBA" id="ARBA00022723"/>
    </source>
</evidence>
<keyword evidence="5" id="KW-0560">Oxidoreductase</keyword>
<comment type="cofactor">
    <cofactor evidence="1">
        <name>L-ascorbate</name>
        <dbReference type="ChEBI" id="CHEBI:38290"/>
    </cofactor>
</comment>
<dbReference type="InterPro" id="IPR005123">
    <property type="entry name" value="Oxoglu/Fe-dep_dioxygenase_dom"/>
</dbReference>
<evidence type="ECO:0000313" key="9">
    <source>
        <dbReference type="Proteomes" id="UP000001876"/>
    </source>
</evidence>
<keyword evidence="4" id="KW-0223">Dioxygenase</keyword>
<dbReference type="GO" id="GO:0051213">
    <property type="term" value="F:dioxygenase activity"/>
    <property type="evidence" value="ECO:0007669"/>
    <property type="project" value="UniProtKB-KW"/>
</dbReference>
<dbReference type="EMBL" id="GG663750">
    <property type="protein sequence ID" value="EEH51610.1"/>
    <property type="molecule type" value="Genomic_DNA"/>
</dbReference>
<name>C1N7Y0_MICPC</name>
<keyword evidence="2" id="KW-0479">Metal-binding</keyword>
<evidence type="ECO:0000259" key="7">
    <source>
        <dbReference type="PROSITE" id="PS51471"/>
    </source>
</evidence>
<keyword evidence="6" id="KW-0408">Iron</keyword>
<accession>C1N7Y0</accession>
<protein>
    <submittedName>
        <fullName evidence="8">Predicted protein</fullName>
    </submittedName>
</protein>
<evidence type="ECO:0000313" key="8">
    <source>
        <dbReference type="EMBL" id="EEH51610.1"/>
    </source>
</evidence>